<reference evidence="3" key="2">
    <citation type="submission" date="2024-04" db="EMBL/GenBank/DDBJ databases">
        <authorList>
            <person name="Chen Y."/>
            <person name="Shah S."/>
            <person name="Dougan E. K."/>
            <person name="Thang M."/>
            <person name="Chan C."/>
        </authorList>
    </citation>
    <scope>NUCLEOTIDE SEQUENCE [LARGE SCALE GENOMIC DNA]</scope>
</reference>
<evidence type="ECO:0000313" key="3">
    <source>
        <dbReference type="EMBL" id="CAL1169558.1"/>
    </source>
</evidence>
<dbReference type="Gene3D" id="2.40.70.10">
    <property type="entry name" value="Acid Proteases"/>
    <property type="match status" value="1"/>
</dbReference>
<evidence type="ECO:0000313" key="4">
    <source>
        <dbReference type="EMBL" id="CAL4803495.1"/>
    </source>
</evidence>
<dbReference type="Proteomes" id="UP001152797">
    <property type="component" value="Unassembled WGS sequence"/>
</dbReference>
<dbReference type="EMBL" id="CAMXCT030006570">
    <property type="protein sequence ID" value="CAL4803495.1"/>
    <property type="molecule type" value="Genomic_DNA"/>
</dbReference>
<name>A0A9P1GKC5_9DINO</name>
<evidence type="ECO:0000313" key="5">
    <source>
        <dbReference type="Proteomes" id="UP001152797"/>
    </source>
</evidence>
<evidence type="ECO:0000256" key="1">
    <source>
        <dbReference type="SAM" id="SignalP"/>
    </source>
</evidence>
<gene>
    <name evidence="2" type="ORF">C1SCF055_LOCUS40943</name>
</gene>
<dbReference type="InterPro" id="IPR021109">
    <property type="entry name" value="Peptidase_aspartic_dom_sf"/>
</dbReference>
<keyword evidence="1" id="KW-0732">Signal</keyword>
<proteinExistence type="predicted"/>
<comment type="caution">
    <text evidence="2">The sequence shown here is derived from an EMBL/GenBank/DDBJ whole genome shotgun (WGS) entry which is preliminary data.</text>
</comment>
<dbReference type="EMBL" id="CAMXCT020006570">
    <property type="protein sequence ID" value="CAL1169558.1"/>
    <property type="molecule type" value="Genomic_DNA"/>
</dbReference>
<feature type="signal peptide" evidence="1">
    <location>
        <begin position="1"/>
        <end position="25"/>
    </location>
</feature>
<dbReference type="AlphaFoldDB" id="A0A9P1GKC5"/>
<dbReference type="SUPFAM" id="SSF50630">
    <property type="entry name" value="Acid proteases"/>
    <property type="match status" value="1"/>
</dbReference>
<organism evidence="2">
    <name type="scientific">Cladocopium goreaui</name>
    <dbReference type="NCBI Taxonomy" id="2562237"/>
    <lineage>
        <taxon>Eukaryota</taxon>
        <taxon>Sar</taxon>
        <taxon>Alveolata</taxon>
        <taxon>Dinophyceae</taxon>
        <taxon>Suessiales</taxon>
        <taxon>Symbiodiniaceae</taxon>
        <taxon>Cladocopium</taxon>
    </lineage>
</organism>
<sequence length="418" mass="45479">MARCYRNVWVALFCIESLLPNFSLLQWEKPKQPKHVEHCQLDNLQRIRTRRRTFSAALLANLLDVEPAFGKSDALTLPLDFERGAFLLRFEVQGSTFRGVADTGSPFLLVAACVGARRAAGRCSEYCSRYGCSRKEVGIASGLDDNIVVFAGGYAKAVWRSGNVQLGSGAFPNTVFGVLGETQSFGGNAGGPNFGLIRAAAEDSEIRPTFLSQTPYKIMSFELRNLSAPVLELAKSKEDRPRNENAAHLVDLRPLGAGVQYYSVAVQALLVDGVDILESQSKPTVAILDTGTTGLVLPKQLFFAFDTARRARAQEVGIKRSGNVEVQLAPLNLSLGRSNDGKGPVLKLRRGRIPELNAALDIVTPLSDDAGSVFLRAEMRDEELSTKVERPTVIFLGLGFFAGLRIEIDSKAGIVTFI</sequence>
<reference evidence="2" key="1">
    <citation type="submission" date="2022-10" db="EMBL/GenBank/DDBJ databases">
        <authorList>
            <person name="Chen Y."/>
            <person name="Dougan E. K."/>
            <person name="Chan C."/>
            <person name="Rhodes N."/>
            <person name="Thang M."/>
        </authorList>
    </citation>
    <scope>NUCLEOTIDE SEQUENCE</scope>
</reference>
<feature type="chain" id="PRO_5043272940" evidence="1">
    <location>
        <begin position="26"/>
        <end position="418"/>
    </location>
</feature>
<protein>
    <submittedName>
        <fullName evidence="4">Peptidase A1 domain-containing protein</fullName>
    </submittedName>
</protein>
<accession>A0A9P1GKC5</accession>
<dbReference type="OrthoDB" id="419677at2759"/>
<dbReference type="EMBL" id="CAMXCT010006570">
    <property type="protein sequence ID" value="CAI4016183.1"/>
    <property type="molecule type" value="Genomic_DNA"/>
</dbReference>
<keyword evidence="5" id="KW-1185">Reference proteome</keyword>
<evidence type="ECO:0000313" key="2">
    <source>
        <dbReference type="EMBL" id="CAI4016183.1"/>
    </source>
</evidence>